<feature type="binding site" evidence="7">
    <location>
        <position position="103"/>
    </location>
    <ligand>
        <name>Zn(2+)</name>
        <dbReference type="ChEBI" id="CHEBI:29105"/>
    </ligand>
</feature>
<name>A0A3A8JXH2_9BACT</name>
<keyword evidence="5 7" id="KW-0067">ATP-binding</keyword>
<dbReference type="NCBIfam" id="NF004314">
    <property type="entry name" value="PRK05710.1-3"/>
    <property type="match status" value="1"/>
</dbReference>
<dbReference type="Pfam" id="PF00749">
    <property type="entry name" value="tRNA-synt_1c"/>
    <property type="match status" value="1"/>
</dbReference>
<evidence type="ECO:0000256" key="4">
    <source>
        <dbReference type="ARBA" id="ARBA00022833"/>
    </source>
</evidence>
<feature type="binding site" evidence="7">
    <location>
        <position position="129"/>
    </location>
    <ligand>
        <name>Zn(2+)</name>
        <dbReference type="ChEBI" id="CHEBI:29105"/>
    </ligand>
</feature>
<feature type="short sequence motif" description="'HIGH' region" evidence="7">
    <location>
        <begin position="12"/>
        <end position="22"/>
    </location>
</feature>
<feature type="binding site" evidence="7">
    <location>
        <position position="189"/>
    </location>
    <ligand>
        <name>L-glutamate</name>
        <dbReference type="ChEBI" id="CHEBI:29985"/>
    </ligand>
</feature>
<evidence type="ECO:0000259" key="9">
    <source>
        <dbReference type="Pfam" id="PF00749"/>
    </source>
</evidence>
<dbReference type="PRINTS" id="PR00987">
    <property type="entry name" value="TRNASYNTHGLU"/>
</dbReference>
<dbReference type="PROSITE" id="PS00178">
    <property type="entry name" value="AA_TRNA_LIGASE_I"/>
    <property type="match status" value="1"/>
</dbReference>
<keyword evidence="8" id="KW-0648">Protein biosynthesis</keyword>
<dbReference type="GO" id="GO:0004818">
    <property type="term" value="F:glutamate-tRNA ligase activity"/>
    <property type="evidence" value="ECO:0007669"/>
    <property type="project" value="TreeGrafter"/>
</dbReference>
<proteinExistence type="inferred from homology"/>
<feature type="short sequence motif" description="'KMSKS' region" evidence="7">
    <location>
        <begin position="245"/>
        <end position="249"/>
    </location>
</feature>
<comment type="function">
    <text evidence="7">Catalyzes the tRNA-independent activation of glutamate in presence of ATP and the subsequent transfer of glutamate onto a tRNA(Asp). Glutamate is transferred on the 2-amino-5-(4,5-dihydroxy-2-cyclopenten-1-yl) moiety of the queuosine in the wobble position of the QUC anticodon.</text>
</comment>
<dbReference type="InterPro" id="IPR001412">
    <property type="entry name" value="aa-tRNA-synth_I_CS"/>
</dbReference>
<dbReference type="GO" id="GO:0006424">
    <property type="term" value="P:glutamyl-tRNA aminoacylation"/>
    <property type="evidence" value="ECO:0007669"/>
    <property type="project" value="InterPro"/>
</dbReference>
<dbReference type="NCBIfam" id="TIGR03838">
    <property type="entry name" value="queuosine_YadB"/>
    <property type="match status" value="1"/>
</dbReference>
<evidence type="ECO:0000313" key="10">
    <source>
        <dbReference type="EMBL" id="RKG99646.1"/>
    </source>
</evidence>
<evidence type="ECO:0000256" key="7">
    <source>
        <dbReference type="HAMAP-Rule" id="MF_01428"/>
    </source>
</evidence>
<dbReference type="AlphaFoldDB" id="A0A3A8JXH2"/>
<dbReference type="SUPFAM" id="SSF52374">
    <property type="entry name" value="Nucleotidylyl transferase"/>
    <property type="match status" value="1"/>
</dbReference>
<dbReference type="InterPro" id="IPR014729">
    <property type="entry name" value="Rossmann-like_a/b/a_fold"/>
</dbReference>
<feature type="binding site" evidence="7">
    <location>
        <position position="125"/>
    </location>
    <ligand>
        <name>Zn(2+)</name>
        <dbReference type="ChEBI" id="CHEBI:29105"/>
    </ligand>
</feature>
<keyword evidence="2 7" id="KW-0479">Metal-binding</keyword>
<keyword evidence="3 7" id="KW-0547">Nucleotide-binding</keyword>
<dbReference type="InterPro" id="IPR020058">
    <property type="entry name" value="Glu/Gln-tRNA-synth_Ib_cat-dom"/>
</dbReference>
<evidence type="ECO:0000256" key="5">
    <source>
        <dbReference type="ARBA" id="ARBA00022840"/>
    </source>
</evidence>
<comment type="caution">
    <text evidence="10">The sequence shown here is derived from an EMBL/GenBank/DDBJ whole genome shotgun (WGS) entry which is preliminary data.</text>
</comment>
<keyword evidence="6 7" id="KW-0030">Aminoacyl-tRNA synthetase</keyword>
<dbReference type="OrthoDB" id="9807503at2"/>
<dbReference type="EC" id="6.1.1.-" evidence="7"/>
<dbReference type="GO" id="GO:0005524">
    <property type="term" value="F:ATP binding"/>
    <property type="evidence" value="ECO:0007669"/>
    <property type="project" value="UniProtKB-KW"/>
</dbReference>
<dbReference type="GO" id="GO:0005829">
    <property type="term" value="C:cytosol"/>
    <property type="evidence" value="ECO:0007669"/>
    <property type="project" value="TreeGrafter"/>
</dbReference>
<dbReference type="InterPro" id="IPR022380">
    <property type="entry name" value="Glu-Q_tRNA(Asp)_Synthase"/>
</dbReference>
<comment type="cofactor">
    <cofactor evidence="7">
        <name>Zn(2+)</name>
        <dbReference type="ChEBI" id="CHEBI:29105"/>
    </cofactor>
    <text evidence="7">Binds 1 zinc ion per subunit.</text>
</comment>
<feature type="binding site" evidence="7">
    <location>
        <begin position="9"/>
        <end position="13"/>
    </location>
    <ligand>
        <name>L-glutamate</name>
        <dbReference type="ChEBI" id="CHEBI:29985"/>
    </ligand>
</feature>
<evidence type="ECO:0000256" key="2">
    <source>
        <dbReference type="ARBA" id="ARBA00022723"/>
    </source>
</evidence>
<dbReference type="Gene3D" id="3.40.50.620">
    <property type="entry name" value="HUPs"/>
    <property type="match status" value="1"/>
</dbReference>
<sequence>MVSPTMRGRFAPSPTGRMHLGNVRSALLGWLQARAAGGSFLLRIEDLDRARCRPQFLQDLYEDLRWLGLEWDEAPLIQSERDSVYREAQDRLEREGLIYPCFCTRAEIARAASAPHGLSDEGPRYPGTCAHLTAGQVSERARTRAPAYRFRAREGEVRFVDELVGPQAQDVQALVGDFVVRRNDGVASYQLAVVVDDAASRITHVLRGDDLLPSTPRQLQLYAALGLAAPAFLHVPLVMGEDGKRLAKRDGAFALAELRARGRPPEHVLGLLAAWSGLGDGSPVTLPALVARYRTDVLPRSPVVAREALLLDALGLR</sequence>
<keyword evidence="4 7" id="KW-0862">Zinc</keyword>
<accession>A0A3A8JXH2</accession>
<reference evidence="11" key="1">
    <citation type="submission" date="2018-09" db="EMBL/GenBank/DDBJ databases">
        <authorList>
            <person name="Livingstone P.G."/>
            <person name="Whitworth D.E."/>
        </authorList>
    </citation>
    <scope>NUCLEOTIDE SEQUENCE [LARGE SCALE GENOMIC DNA]</scope>
    <source>
        <strain evidence="11">CA043D</strain>
    </source>
</reference>
<evidence type="ECO:0000256" key="1">
    <source>
        <dbReference type="ARBA" id="ARBA00022598"/>
    </source>
</evidence>
<keyword evidence="11" id="KW-1185">Reference proteome</keyword>
<feature type="domain" description="Glutamyl/glutaminyl-tRNA synthetase class Ib catalytic" evidence="9">
    <location>
        <begin position="6"/>
        <end position="271"/>
    </location>
</feature>
<evidence type="ECO:0000256" key="3">
    <source>
        <dbReference type="ARBA" id="ARBA00022741"/>
    </source>
</evidence>
<dbReference type="GO" id="GO:0006400">
    <property type="term" value="P:tRNA modification"/>
    <property type="evidence" value="ECO:0007669"/>
    <property type="project" value="InterPro"/>
</dbReference>
<evidence type="ECO:0000313" key="11">
    <source>
        <dbReference type="Proteomes" id="UP000268313"/>
    </source>
</evidence>
<dbReference type="PANTHER" id="PTHR43311">
    <property type="entry name" value="GLUTAMATE--TRNA LIGASE"/>
    <property type="match status" value="1"/>
</dbReference>
<dbReference type="EMBL" id="RAWE01000109">
    <property type="protein sequence ID" value="RKG99646.1"/>
    <property type="molecule type" value="Genomic_DNA"/>
</dbReference>
<dbReference type="HAMAP" id="MF_01428">
    <property type="entry name" value="Glu_Q_tRNA_synth"/>
    <property type="match status" value="1"/>
</dbReference>
<dbReference type="NCBIfam" id="NF004315">
    <property type="entry name" value="PRK05710.1-4"/>
    <property type="match status" value="1"/>
</dbReference>
<gene>
    <name evidence="7" type="primary">gluQ</name>
    <name evidence="10" type="ORF">D7X32_25820</name>
</gene>
<dbReference type="InterPro" id="IPR049940">
    <property type="entry name" value="GluQ/Sye"/>
</dbReference>
<dbReference type="Proteomes" id="UP000268313">
    <property type="component" value="Unassembled WGS sequence"/>
</dbReference>
<dbReference type="PANTHER" id="PTHR43311:SF1">
    <property type="entry name" value="GLUTAMYL-Q TRNA(ASP) SYNTHETASE"/>
    <property type="match status" value="1"/>
</dbReference>
<feature type="binding site" evidence="7">
    <location>
        <position position="207"/>
    </location>
    <ligand>
        <name>L-glutamate</name>
        <dbReference type="ChEBI" id="CHEBI:29985"/>
    </ligand>
</feature>
<keyword evidence="1 7" id="KW-0436">Ligase</keyword>
<dbReference type="InterPro" id="IPR000924">
    <property type="entry name" value="Glu/Gln-tRNA-synth"/>
</dbReference>
<feature type="binding site" evidence="7">
    <location>
        <position position="248"/>
    </location>
    <ligand>
        <name>ATP</name>
        <dbReference type="ChEBI" id="CHEBI:30616"/>
    </ligand>
</feature>
<feature type="binding site" evidence="7">
    <location>
        <position position="101"/>
    </location>
    <ligand>
        <name>Zn(2+)</name>
        <dbReference type="ChEBI" id="CHEBI:29105"/>
    </ligand>
</feature>
<comment type="similarity">
    <text evidence="7">Belongs to the class-I aminoacyl-tRNA synthetase family. GluQ subfamily.</text>
</comment>
<evidence type="ECO:0000256" key="8">
    <source>
        <dbReference type="RuleBase" id="RU363037"/>
    </source>
</evidence>
<feature type="binding site" evidence="7">
    <location>
        <position position="45"/>
    </location>
    <ligand>
        <name>L-glutamate</name>
        <dbReference type="ChEBI" id="CHEBI:29985"/>
    </ligand>
</feature>
<evidence type="ECO:0000256" key="6">
    <source>
        <dbReference type="ARBA" id="ARBA00023146"/>
    </source>
</evidence>
<protein>
    <recommendedName>
        <fullName evidence="7">Glutamyl-Q tRNA(Asp) synthetase</fullName>
        <shortName evidence="7">Glu-Q-RSs</shortName>
        <ecNumber evidence="7">6.1.1.-</ecNumber>
    </recommendedName>
</protein>
<organism evidence="10 11">
    <name type="scientific">Corallococcus carmarthensis</name>
    <dbReference type="NCBI Taxonomy" id="2316728"/>
    <lineage>
        <taxon>Bacteria</taxon>
        <taxon>Pseudomonadati</taxon>
        <taxon>Myxococcota</taxon>
        <taxon>Myxococcia</taxon>
        <taxon>Myxococcales</taxon>
        <taxon>Cystobacterineae</taxon>
        <taxon>Myxococcaceae</taxon>
        <taxon>Corallococcus</taxon>
    </lineage>
</organism>
<dbReference type="GO" id="GO:0008270">
    <property type="term" value="F:zinc ion binding"/>
    <property type="evidence" value="ECO:0007669"/>
    <property type="project" value="UniProtKB-UniRule"/>
</dbReference>